<evidence type="ECO:0000313" key="4">
    <source>
        <dbReference type="Proteomes" id="UP000645217"/>
    </source>
</evidence>
<feature type="compositionally biased region" description="Basic residues" evidence="1">
    <location>
        <begin position="1"/>
        <end position="18"/>
    </location>
</feature>
<comment type="caution">
    <text evidence="3">The sequence shown here is derived from an EMBL/GenBank/DDBJ whole genome shotgun (WGS) entry which is preliminary data.</text>
</comment>
<dbReference type="EMBL" id="BMNT01000013">
    <property type="protein sequence ID" value="GGK83862.1"/>
    <property type="molecule type" value="Genomic_DNA"/>
</dbReference>
<name>A0A917R2Q6_9ACTN</name>
<keyword evidence="2" id="KW-0812">Transmembrane</keyword>
<protein>
    <submittedName>
        <fullName evidence="3">Uncharacterized protein</fullName>
    </submittedName>
</protein>
<accession>A0A917R2Q6</accession>
<evidence type="ECO:0000313" key="3">
    <source>
        <dbReference type="EMBL" id="GGK83862.1"/>
    </source>
</evidence>
<keyword evidence="2" id="KW-1133">Transmembrane helix</keyword>
<evidence type="ECO:0000256" key="1">
    <source>
        <dbReference type="SAM" id="MobiDB-lite"/>
    </source>
</evidence>
<dbReference type="RefSeq" id="WP_189163404.1">
    <property type="nucleotide sequence ID" value="NZ_BMNT01000013.1"/>
</dbReference>
<reference evidence="3" key="2">
    <citation type="submission" date="2020-09" db="EMBL/GenBank/DDBJ databases">
        <authorList>
            <person name="Sun Q."/>
            <person name="Ohkuma M."/>
        </authorList>
    </citation>
    <scope>NUCLEOTIDE SEQUENCE</scope>
    <source>
        <strain evidence="3">JCM 13064</strain>
    </source>
</reference>
<gene>
    <name evidence="3" type="ORF">GCM10007964_27920</name>
</gene>
<proteinExistence type="predicted"/>
<evidence type="ECO:0000256" key="2">
    <source>
        <dbReference type="SAM" id="Phobius"/>
    </source>
</evidence>
<dbReference type="Proteomes" id="UP000645217">
    <property type="component" value="Unassembled WGS sequence"/>
</dbReference>
<sequence>MTRAKSKRTTSAKSKGRKPAQAPPASPAQEEAPAGTDPAEDAEPRNPVVRTLSRSAGWLVTTIAGGLATIIGGVLLAGWPQVQDAWADHWETPRLEHTIYNPISTGDRFAFHQVLTGGPGRLLNGADPDPAKLEAFVAREHGAVIGSMNVSLVVQGRRHRPLRILDVRPRVRRSMDRPSGTCFVVPSSGGTDKFKIEVDLDEVYRGKGPSRYLEKNIDLAYDEMATVDLTVTAEERAYDWDIQVDYVYDGAATVQHAYFTAEDGGLFRVTGQAPAYRVAYTSRTLAAVFRRAERNASC</sequence>
<feature type="transmembrane region" description="Helical" evidence="2">
    <location>
        <begin position="56"/>
        <end position="79"/>
    </location>
</feature>
<organism evidence="3 4">
    <name type="scientific">Sphaerisporangium melleum</name>
    <dbReference type="NCBI Taxonomy" id="321316"/>
    <lineage>
        <taxon>Bacteria</taxon>
        <taxon>Bacillati</taxon>
        <taxon>Actinomycetota</taxon>
        <taxon>Actinomycetes</taxon>
        <taxon>Streptosporangiales</taxon>
        <taxon>Streptosporangiaceae</taxon>
        <taxon>Sphaerisporangium</taxon>
    </lineage>
</organism>
<reference evidence="3" key="1">
    <citation type="journal article" date="2014" name="Int. J. Syst. Evol. Microbiol.">
        <title>Complete genome sequence of Corynebacterium casei LMG S-19264T (=DSM 44701T), isolated from a smear-ripened cheese.</title>
        <authorList>
            <consortium name="US DOE Joint Genome Institute (JGI-PGF)"/>
            <person name="Walter F."/>
            <person name="Albersmeier A."/>
            <person name="Kalinowski J."/>
            <person name="Ruckert C."/>
        </authorList>
    </citation>
    <scope>NUCLEOTIDE SEQUENCE</scope>
    <source>
        <strain evidence="3">JCM 13064</strain>
    </source>
</reference>
<feature type="region of interest" description="Disordered" evidence="1">
    <location>
        <begin position="1"/>
        <end position="45"/>
    </location>
</feature>
<dbReference type="AlphaFoldDB" id="A0A917R2Q6"/>
<keyword evidence="2" id="KW-0472">Membrane</keyword>
<keyword evidence="4" id="KW-1185">Reference proteome</keyword>